<sequence length="147" mass="14841">MNVTRLLLGSALALTLGSCAMMAPAMTYSLARQPAGGALNSSGMVDVKKDGMMVMTTARVMGLAPNTYYVAHYHLQGAASADPCSSGGAPIMSSALVGRSDAMGMLTLMGGVAAADVMNATYFNIHTAKDATGAPADAGVTCTAVRM</sequence>
<comment type="caution">
    <text evidence="2">The sequence shown here is derived from an EMBL/GenBank/DDBJ whole genome shotgun (WGS) entry which is preliminary data.</text>
</comment>
<protein>
    <recommendedName>
        <fullName evidence="4">Superoxide dismutase</fullName>
    </recommendedName>
</protein>
<organism evidence="2 3">
    <name type="scientific">Deinococcus depolymerans</name>
    <dbReference type="NCBI Taxonomy" id="392408"/>
    <lineage>
        <taxon>Bacteria</taxon>
        <taxon>Thermotogati</taxon>
        <taxon>Deinococcota</taxon>
        <taxon>Deinococci</taxon>
        <taxon>Deinococcales</taxon>
        <taxon>Deinococcaceae</taxon>
        <taxon>Deinococcus</taxon>
    </lineage>
</organism>
<evidence type="ECO:0000313" key="2">
    <source>
        <dbReference type="EMBL" id="GAA0502936.1"/>
    </source>
</evidence>
<accession>A0ABP3LP04</accession>
<name>A0ABP3LP04_9DEIO</name>
<dbReference type="EMBL" id="BAAADB010000006">
    <property type="protein sequence ID" value="GAA0502936.1"/>
    <property type="molecule type" value="Genomic_DNA"/>
</dbReference>
<feature type="signal peptide" evidence="1">
    <location>
        <begin position="1"/>
        <end position="25"/>
    </location>
</feature>
<evidence type="ECO:0000313" key="3">
    <source>
        <dbReference type="Proteomes" id="UP001500191"/>
    </source>
</evidence>
<dbReference type="PROSITE" id="PS51257">
    <property type="entry name" value="PROKAR_LIPOPROTEIN"/>
    <property type="match status" value="1"/>
</dbReference>
<evidence type="ECO:0008006" key="4">
    <source>
        <dbReference type="Google" id="ProtNLM"/>
    </source>
</evidence>
<evidence type="ECO:0000256" key="1">
    <source>
        <dbReference type="SAM" id="SignalP"/>
    </source>
</evidence>
<gene>
    <name evidence="2" type="ORF">GCM10008937_08130</name>
</gene>
<dbReference type="RefSeq" id="WP_343756331.1">
    <property type="nucleotide sequence ID" value="NZ_BAAADB010000006.1"/>
</dbReference>
<feature type="chain" id="PRO_5047516163" description="Superoxide dismutase" evidence="1">
    <location>
        <begin position="26"/>
        <end position="147"/>
    </location>
</feature>
<keyword evidence="1" id="KW-0732">Signal</keyword>
<proteinExistence type="predicted"/>
<reference evidence="3" key="1">
    <citation type="journal article" date="2019" name="Int. J. Syst. Evol. Microbiol.">
        <title>The Global Catalogue of Microorganisms (GCM) 10K type strain sequencing project: providing services to taxonomists for standard genome sequencing and annotation.</title>
        <authorList>
            <consortium name="The Broad Institute Genomics Platform"/>
            <consortium name="The Broad Institute Genome Sequencing Center for Infectious Disease"/>
            <person name="Wu L."/>
            <person name="Ma J."/>
        </authorList>
    </citation>
    <scope>NUCLEOTIDE SEQUENCE [LARGE SCALE GENOMIC DNA]</scope>
    <source>
        <strain evidence="3">JCM 14368</strain>
    </source>
</reference>
<dbReference type="Proteomes" id="UP001500191">
    <property type="component" value="Unassembled WGS sequence"/>
</dbReference>
<keyword evidence="3" id="KW-1185">Reference proteome</keyword>